<gene>
    <name evidence="1" type="ORF">IAA17_10785</name>
</gene>
<evidence type="ECO:0000313" key="1">
    <source>
        <dbReference type="EMBL" id="HIZ80261.1"/>
    </source>
</evidence>
<name>A0A9D2GKJ6_9FIRM</name>
<protein>
    <submittedName>
        <fullName evidence="1">Uncharacterized protein</fullName>
    </submittedName>
</protein>
<accession>A0A9D2GKJ6</accession>
<proteinExistence type="predicted"/>
<dbReference type="AlphaFoldDB" id="A0A9D2GKJ6"/>
<sequence>MYRWKYRRRKPWRRISRKTRKRSMRQAGAERGRKVRRLCLLLLAGEILWLTGNGEVFLASCREISGVVSEERRPSDWFGFGADLREGKIYIFRREEQVVK</sequence>
<reference evidence="1" key="1">
    <citation type="journal article" date="2021" name="PeerJ">
        <title>Extensive microbial diversity within the chicken gut microbiome revealed by metagenomics and culture.</title>
        <authorList>
            <person name="Gilroy R."/>
            <person name="Ravi A."/>
            <person name="Getino M."/>
            <person name="Pursley I."/>
            <person name="Horton D.L."/>
            <person name="Alikhan N.F."/>
            <person name="Baker D."/>
            <person name="Gharbi K."/>
            <person name="Hall N."/>
            <person name="Watson M."/>
            <person name="Adriaenssens E.M."/>
            <person name="Foster-Nyarko E."/>
            <person name="Jarju S."/>
            <person name="Secka A."/>
            <person name="Antonio M."/>
            <person name="Oren A."/>
            <person name="Chaudhuri R.R."/>
            <person name="La Ragione R."/>
            <person name="Hildebrand F."/>
            <person name="Pallen M.J."/>
        </authorList>
    </citation>
    <scope>NUCLEOTIDE SEQUENCE</scope>
    <source>
        <strain evidence="1">ChiBcec1-1093</strain>
    </source>
</reference>
<reference evidence="1" key="2">
    <citation type="submission" date="2021-04" db="EMBL/GenBank/DDBJ databases">
        <authorList>
            <person name="Gilroy R."/>
        </authorList>
    </citation>
    <scope>NUCLEOTIDE SEQUENCE</scope>
    <source>
        <strain evidence="1">ChiBcec1-1093</strain>
    </source>
</reference>
<comment type="caution">
    <text evidence="1">The sequence shown here is derived from an EMBL/GenBank/DDBJ whole genome shotgun (WGS) entry which is preliminary data.</text>
</comment>
<evidence type="ECO:0000313" key="2">
    <source>
        <dbReference type="Proteomes" id="UP000824101"/>
    </source>
</evidence>
<organism evidence="1 2">
    <name type="scientific">Candidatus Lachnoclostridium stercorigallinarum</name>
    <dbReference type="NCBI Taxonomy" id="2838634"/>
    <lineage>
        <taxon>Bacteria</taxon>
        <taxon>Bacillati</taxon>
        <taxon>Bacillota</taxon>
        <taxon>Clostridia</taxon>
        <taxon>Lachnospirales</taxon>
        <taxon>Lachnospiraceae</taxon>
    </lineage>
</organism>
<dbReference type="Proteomes" id="UP000824101">
    <property type="component" value="Unassembled WGS sequence"/>
</dbReference>
<dbReference type="EMBL" id="DXBC01000172">
    <property type="protein sequence ID" value="HIZ80261.1"/>
    <property type="molecule type" value="Genomic_DNA"/>
</dbReference>